<dbReference type="RefSeq" id="WP_377938754.1">
    <property type="nucleotide sequence ID" value="NZ_JBHTHQ010000021.1"/>
</dbReference>
<dbReference type="PANTHER" id="PTHR30518:SF2">
    <property type="entry name" value="ENDOLYTIC MUREIN TRANSGLYCOSYLASE"/>
    <property type="match status" value="1"/>
</dbReference>
<organism evidence="9 10">
    <name type="scientific">Alloscardovia venturai</name>
    <dbReference type="NCBI Taxonomy" id="1769421"/>
    <lineage>
        <taxon>Bacteria</taxon>
        <taxon>Bacillati</taxon>
        <taxon>Actinomycetota</taxon>
        <taxon>Actinomycetes</taxon>
        <taxon>Bifidobacteriales</taxon>
        <taxon>Bifidobacteriaceae</taxon>
        <taxon>Alloscardovia</taxon>
    </lineage>
</organism>
<comment type="function">
    <text evidence="7">Functions as a peptidoglycan terminase that cleaves nascent peptidoglycan strands endolytically to terminate their elongation.</text>
</comment>
<protein>
    <recommendedName>
        <fullName evidence="7">Endolytic murein transglycosylase</fullName>
        <ecNumber evidence="7">4.2.2.29</ecNumber>
    </recommendedName>
    <alternativeName>
        <fullName evidence="7">Peptidoglycan lytic transglycosylase</fullName>
    </alternativeName>
    <alternativeName>
        <fullName evidence="7">Peptidoglycan polymerization terminase</fullName>
    </alternativeName>
</protein>
<dbReference type="Gene3D" id="3.30.1490.480">
    <property type="entry name" value="Endolytic murein transglycosylase"/>
    <property type="match status" value="1"/>
</dbReference>
<keyword evidence="10" id="KW-1185">Reference proteome</keyword>
<comment type="subcellular location">
    <subcellularLocation>
        <location evidence="7">Cell membrane</location>
        <topology evidence="7">Single-pass membrane protein</topology>
    </subcellularLocation>
</comment>
<comment type="similarity">
    <text evidence="7">Belongs to the transglycosylase MltG family.</text>
</comment>
<sequence length="417" mass="45585">MAESQDLFDMFDQNDSQVGFSQHSTEAQNLVSQTTTEQDLVAQRDKAAPPLPPHRRRQVRELKKKMRRKRRRRILITILIIAFIVGLGFGGVALTHKLRSATQASTTRTAENLDYPGPGSGSVEVTFEEGEGTAQFAQKLVNAGVIRSVGAFTSAVSSAHAENKLQAGTFTLKKKMAAADVVTVVTDASKISGSLVVRPGETLKTVIASAVKMTKFSQEDFDALTASDGSGILPNAAGGKWEGWFEPGTYNVKSKTSSHDILAEMVNKRIAKLQSLGVSEDQYETVLSKASIVEGEVNHSEYYGKVARVIENRLAQDMPLGMDSVIAYSLGINARQLTVSQLSDASNPYNDRINKGLPPTPINMPSDDAIKAVMNPEQGDWIYFVTVNLETGETKFTADESQFQEFSKEYQSWEANH</sequence>
<keyword evidence="6 7" id="KW-0961">Cell wall biogenesis/degradation</keyword>
<evidence type="ECO:0000256" key="7">
    <source>
        <dbReference type="HAMAP-Rule" id="MF_02065"/>
    </source>
</evidence>
<evidence type="ECO:0000256" key="5">
    <source>
        <dbReference type="ARBA" id="ARBA00023239"/>
    </source>
</evidence>
<reference evidence="10" key="1">
    <citation type="journal article" date="2019" name="Int. J. Syst. Evol. Microbiol.">
        <title>The Global Catalogue of Microorganisms (GCM) 10K type strain sequencing project: providing services to taxonomists for standard genome sequencing and annotation.</title>
        <authorList>
            <consortium name="The Broad Institute Genomics Platform"/>
            <consortium name="The Broad Institute Genome Sequencing Center for Infectious Disease"/>
            <person name="Wu L."/>
            <person name="Ma J."/>
        </authorList>
    </citation>
    <scope>NUCLEOTIDE SEQUENCE [LARGE SCALE GENOMIC DNA]</scope>
    <source>
        <strain evidence="10">CCM 8604</strain>
    </source>
</reference>
<dbReference type="HAMAP" id="MF_02065">
    <property type="entry name" value="MltG"/>
    <property type="match status" value="1"/>
</dbReference>
<gene>
    <name evidence="7 9" type="primary">mltG</name>
    <name evidence="9" type="ORF">ACFQY8_04775</name>
</gene>
<feature type="compositionally biased region" description="Polar residues" evidence="8">
    <location>
        <begin position="18"/>
        <end position="38"/>
    </location>
</feature>
<evidence type="ECO:0000256" key="8">
    <source>
        <dbReference type="SAM" id="MobiDB-lite"/>
    </source>
</evidence>
<dbReference type="EMBL" id="JBHTHQ010000021">
    <property type="protein sequence ID" value="MFD0705055.1"/>
    <property type="molecule type" value="Genomic_DNA"/>
</dbReference>
<evidence type="ECO:0000256" key="3">
    <source>
        <dbReference type="ARBA" id="ARBA00022989"/>
    </source>
</evidence>
<feature type="site" description="Important for catalytic activity" evidence="7">
    <location>
        <position position="296"/>
    </location>
</feature>
<evidence type="ECO:0000256" key="4">
    <source>
        <dbReference type="ARBA" id="ARBA00023136"/>
    </source>
</evidence>
<name>A0ABW2Y6S3_9BIFI</name>
<feature type="region of interest" description="Disordered" evidence="8">
    <location>
        <begin position="18"/>
        <end position="65"/>
    </location>
</feature>
<dbReference type="PANTHER" id="PTHR30518">
    <property type="entry name" value="ENDOLYTIC MUREIN TRANSGLYCOSYLASE"/>
    <property type="match status" value="1"/>
</dbReference>
<keyword evidence="1 7" id="KW-1003">Cell membrane</keyword>
<dbReference type="InterPro" id="IPR003770">
    <property type="entry name" value="MLTG-like"/>
</dbReference>
<keyword evidence="3 7" id="KW-1133">Transmembrane helix</keyword>
<evidence type="ECO:0000313" key="9">
    <source>
        <dbReference type="EMBL" id="MFD0705055.1"/>
    </source>
</evidence>
<feature type="compositionally biased region" description="Basic residues" evidence="8">
    <location>
        <begin position="53"/>
        <end position="65"/>
    </location>
</feature>
<feature type="transmembrane region" description="Helical" evidence="7">
    <location>
        <begin position="74"/>
        <end position="94"/>
    </location>
</feature>
<keyword evidence="2 7" id="KW-0812">Transmembrane</keyword>
<proteinExistence type="inferred from homology"/>
<dbReference type="NCBIfam" id="TIGR00247">
    <property type="entry name" value="endolytic transglycosylase MltG"/>
    <property type="match status" value="1"/>
</dbReference>
<accession>A0ABW2Y6S3</accession>
<dbReference type="Pfam" id="PF02618">
    <property type="entry name" value="YceG"/>
    <property type="match status" value="1"/>
</dbReference>
<dbReference type="Proteomes" id="UP001597036">
    <property type="component" value="Unassembled WGS sequence"/>
</dbReference>
<evidence type="ECO:0000313" key="10">
    <source>
        <dbReference type="Proteomes" id="UP001597036"/>
    </source>
</evidence>
<keyword evidence="4 7" id="KW-0472">Membrane</keyword>
<evidence type="ECO:0000256" key="6">
    <source>
        <dbReference type="ARBA" id="ARBA00023316"/>
    </source>
</evidence>
<comment type="catalytic activity">
    <reaction evidence="7">
        <text>a peptidoglycan chain = a peptidoglycan chain with N-acetyl-1,6-anhydromuramyl-[peptide] at the reducing end + a peptidoglycan chain with N-acetylglucosamine at the non-reducing end.</text>
        <dbReference type="EC" id="4.2.2.29"/>
    </reaction>
</comment>
<comment type="caution">
    <text evidence="9">The sequence shown here is derived from an EMBL/GenBank/DDBJ whole genome shotgun (WGS) entry which is preliminary data.</text>
</comment>
<evidence type="ECO:0000256" key="1">
    <source>
        <dbReference type="ARBA" id="ARBA00022475"/>
    </source>
</evidence>
<dbReference type="EC" id="4.2.2.29" evidence="7"/>
<evidence type="ECO:0000256" key="2">
    <source>
        <dbReference type="ARBA" id="ARBA00022692"/>
    </source>
</evidence>
<keyword evidence="5 7" id="KW-0456">Lyase</keyword>